<dbReference type="InterPro" id="IPR013830">
    <property type="entry name" value="SGNH_hydro"/>
</dbReference>
<accession>A0A916U9I4</accession>
<comment type="caution">
    <text evidence="2">The sequence shown here is derived from an EMBL/GenBank/DDBJ whole genome shotgun (WGS) entry which is preliminary data.</text>
</comment>
<name>A0A916U9I4_9SPHI</name>
<dbReference type="PROSITE" id="PS51257">
    <property type="entry name" value="PROKAR_LIPOPROTEIN"/>
    <property type="match status" value="1"/>
</dbReference>
<keyword evidence="3" id="KW-1185">Reference proteome</keyword>
<sequence length="241" mass="26184">MRIFPALLTIMLFVSCSKNEVSPEESSPATTETGATAAAPVQKTYLALGDSYTIGESVSQAQSFPYLLVSKINSRGQNFAPPRVIARTGWTTKDLQQAMTSANITKKYDFVSLLIGVNNQYQGLSKSEYRTQFKDLLSRAINHAGGKLSHVSVISIPDWGQTPFGKKSGRNTQKITEDIAAFNAINKAESIAKGVSYTDITSISNKVNQDPALVASDGLHYSGKMHALWVDAIIATFNRDN</sequence>
<dbReference type="CDD" id="cd01832">
    <property type="entry name" value="SGNH_hydrolase_like_1"/>
    <property type="match status" value="1"/>
</dbReference>
<dbReference type="Proteomes" id="UP000651668">
    <property type="component" value="Unassembled WGS sequence"/>
</dbReference>
<dbReference type="InterPro" id="IPR036514">
    <property type="entry name" value="SGNH_hydro_sf"/>
</dbReference>
<reference evidence="2" key="2">
    <citation type="submission" date="2020-09" db="EMBL/GenBank/DDBJ databases">
        <authorList>
            <person name="Sun Q."/>
            <person name="Zhou Y."/>
        </authorList>
    </citation>
    <scope>NUCLEOTIDE SEQUENCE</scope>
    <source>
        <strain evidence="2">CGMCC 1.15343</strain>
    </source>
</reference>
<dbReference type="RefSeq" id="WP_188626552.1">
    <property type="nucleotide sequence ID" value="NZ_BMIL01000005.1"/>
</dbReference>
<evidence type="ECO:0000313" key="2">
    <source>
        <dbReference type="EMBL" id="GGC64805.1"/>
    </source>
</evidence>
<feature type="domain" description="SGNH hydrolase-type esterase" evidence="1">
    <location>
        <begin position="47"/>
        <end position="228"/>
    </location>
</feature>
<protein>
    <submittedName>
        <fullName evidence="2">Lysophospholipase</fullName>
    </submittedName>
</protein>
<evidence type="ECO:0000313" key="3">
    <source>
        <dbReference type="Proteomes" id="UP000651668"/>
    </source>
</evidence>
<dbReference type="EMBL" id="BMIL01000005">
    <property type="protein sequence ID" value="GGC64805.1"/>
    <property type="molecule type" value="Genomic_DNA"/>
</dbReference>
<dbReference type="Gene3D" id="3.40.50.1110">
    <property type="entry name" value="SGNH hydrolase"/>
    <property type="match status" value="1"/>
</dbReference>
<organism evidence="2 3">
    <name type="scientific">Pedobacter quisquiliarum</name>
    <dbReference type="NCBI Taxonomy" id="1834438"/>
    <lineage>
        <taxon>Bacteria</taxon>
        <taxon>Pseudomonadati</taxon>
        <taxon>Bacteroidota</taxon>
        <taxon>Sphingobacteriia</taxon>
        <taxon>Sphingobacteriales</taxon>
        <taxon>Sphingobacteriaceae</taxon>
        <taxon>Pedobacter</taxon>
    </lineage>
</organism>
<dbReference type="Pfam" id="PF13472">
    <property type="entry name" value="Lipase_GDSL_2"/>
    <property type="match status" value="1"/>
</dbReference>
<gene>
    <name evidence="2" type="ORF">GCM10011387_18040</name>
</gene>
<evidence type="ECO:0000259" key="1">
    <source>
        <dbReference type="Pfam" id="PF13472"/>
    </source>
</evidence>
<dbReference type="GO" id="GO:0016788">
    <property type="term" value="F:hydrolase activity, acting on ester bonds"/>
    <property type="evidence" value="ECO:0007669"/>
    <property type="project" value="UniProtKB-ARBA"/>
</dbReference>
<dbReference type="AlphaFoldDB" id="A0A916U9I4"/>
<reference evidence="2" key="1">
    <citation type="journal article" date="2014" name="Int. J. Syst. Evol. Microbiol.">
        <title>Complete genome sequence of Corynebacterium casei LMG S-19264T (=DSM 44701T), isolated from a smear-ripened cheese.</title>
        <authorList>
            <consortium name="US DOE Joint Genome Institute (JGI-PGF)"/>
            <person name="Walter F."/>
            <person name="Albersmeier A."/>
            <person name="Kalinowski J."/>
            <person name="Ruckert C."/>
        </authorList>
    </citation>
    <scope>NUCLEOTIDE SEQUENCE</scope>
    <source>
        <strain evidence="2">CGMCC 1.15343</strain>
    </source>
</reference>
<dbReference type="SUPFAM" id="SSF52266">
    <property type="entry name" value="SGNH hydrolase"/>
    <property type="match status" value="1"/>
</dbReference>
<proteinExistence type="predicted"/>